<comment type="caution">
    <text evidence="2">The sequence shown here is derived from an EMBL/GenBank/DDBJ whole genome shotgun (WGS) entry which is preliminary data.</text>
</comment>
<gene>
    <name evidence="2" type="ORF">GCM10022285_23130</name>
</gene>
<name>A0ABP7Y9D0_9ACTN</name>
<feature type="compositionally biased region" description="Gly residues" evidence="1">
    <location>
        <begin position="1"/>
        <end position="16"/>
    </location>
</feature>
<evidence type="ECO:0000313" key="2">
    <source>
        <dbReference type="EMBL" id="GAA4132559.1"/>
    </source>
</evidence>
<protein>
    <submittedName>
        <fullName evidence="2">Uncharacterized protein</fullName>
    </submittedName>
</protein>
<organism evidence="2 3">
    <name type="scientific">Streptomyces tunisiensis</name>
    <dbReference type="NCBI Taxonomy" id="948699"/>
    <lineage>
        <taxon>Bacteria</taxon>
        <taxon>Bacillati</taxon>
        <taxon>Actinomycetota</taxon>
        <taxon>Actinomycetes</taxon>
        <taxon>Kitasatosporales</taxon>
        <taxon>Streptomycetaceae</taxon>
        <taxon>Streptomyces</taxon>
    </lineage>
</organism>
<dbReference type="EMBL" id="BAABBU010000012">
    <property type="protein sequence ID" value="GAA4132559.1"/>
    <property type="molecule type" value="Genomic_DNA"/>
</dbReference>
<sequence>MSSGGSGTVKGSGGVGRPRRAGGWWPAGAGRRMPSRRRVMLRCSPRKAGAAGGSVRRTIVGQGGGGRVRDAAGDHPGGPRGRPGRAFGWSVRVARVSGPCPGYP</sequence>
<evidence type="ECO:0000313" key="3">
    <source>
        <dbReference type="Proteomes" id="UP001501845"/>
    </source>
</evidence>
<proteinExistence type="predicted"/>
<dbReference type="Proteomes" id="UP001501845">
    <property type="component" value="Unassembled WGS sequence"/>
</dbReference>
<feature type="region of interest" description="Disordered" evidence="1">
    <location>
        <begin position="1"/>
        <end position="86"/>
    </location>
</feature>
<accession>A0ABP7Y9D0</accession>
<keyword evidence="3" id="KW-1185">Reference proteome</keyword>
<evidence type="ECO:0000256" key="1">
    <source>
        <dbReference type="SAM" id="MobiDB-lite"/>
    </source>
</evidence>
<feature type="compositionally biased region" description="Low complexity" evidence="1">
    <location>
        <begin position="21"/>
        <end position="32"/>
    </location>
</feature>
<reference evidence="3" key="1">
    <citation type="journal article" date="2019" name="Int. J. Syst. Evol. Microbiol.">
        <title>The Global Catalogue of Microorganisms (GCM) 10K type strain sequencing project: providing services to taxonomists for standard genome sequencing and annotation.</title>
        <authorList>
            <consortium name="The Broad Institute Genomics Platform"/>
            <consortium name="The Broad Institute Genome Sequencing Center for Infectious Disease"/>
            <person name="Wu L."/>
            <person name="Ma J."/>
        </authorList>
    </citation>
    <scope>NUCLEOTIDE SEQUENCE [LARGE SCALE GENOMIC DNA]</scope>
    <source>
        <strain evidence="3">JCM 17589</strain>
    </source>
</reference>